<proteinExistence type="predicted"/>
<dbReference type="Proteomes" id="UP000593572">
    <property type="component" value="Unassembled WGS sequence"/>
</dbReference>
<feature type="non-terminal residue" evidence="1">
    <location>
        <position position="288"/>
    </location>
</feature>
<name>A0A7J8NB86_9ROSI</name>
<reference evidence="1 2" key="1">
    <citation type="journal article" date="2019" name="Genome Biol. Evol.">
        <title>Insights into the evolution of the New World diploid cottons (Gossypium, subgenus Houzingenia) based on genome sequencing.</title>
        <authorList>
            <person name="Grover C.E."/>
            <person name="Arick M.A. 2nd"/>
            <person name="Thrash A."/>
            <person name="Conover J.L."/>
            <person name="Sanders W.S."/>
            <person name="Peterson D.G."/>
            <person name="Frelichowski J.E."/>
            <person name="Scheffler J.A."/>
            <person name="Scheffler B.E."/>
            <person name="Wendel J.F."/>
        </authorList>
    </citation>
    <scope>NUCLEOTIDE SEQUENCE [LARGE SCALE GENOMIC DNA]</scope>
    <source>
        <strain evidence="1">157</strain>
        <tissue evidence="1">Leaf</tissue>
    </source>
</reference>
<keyword evidence="2" id="KW-1185">Reference proteome</keyword>
<gene>
    <name evidence="1" type="ORF">Golob_001417</name>
</gene>
<evidence type="ECO:0000313" key="2">
    <source>
        <dbReference type="Proteomes" id="UP000593572"/>
    </source>
</evidence>
<protein>
    <submittedName>
        <fullName evidence="1">Uncharacterized protein</fullName>
    </submittedName>
</protein>
<evidence type="ECO:0000313" key="1">
    <source>
        <dbReference type="EMBL" id="MBA0574185.1"/>
    </source>
</evidence>
<organism evidence="1 2">
    <name type="scientific">Gossypium lobatum</name>
    <dbReference type="NCBI Taxonomy" id="34289"/>
    <lineage>
        <taxon>Eukaryota</taxon>
        <taxon>Viridiplantae</taxon>
        <taxon>Streptophyta</taxon>
        <taxon>Embryophyta</taxon>
        <taxon>Tracheophyta</taxon>
        <taxon>Spermatophyta</taxon>
        <taxon>Magnoliopsida</taxon>
        <taxon>eudicotyledons</taxon>
        <taxon>Gunneridae</taxon>
        <taxon>Pentapetalae</taxon>
        <taxon>rosids</taxon>
        <taxon>malvids</taxon>
        <taxon>Malvales</taxon>
        <taxon>Malvaceae</taxon>
        <taxon>Malvoideae</taxon>
        <taxon>Gossypium</taxon>
    </lineage>
</organism>
<dbReference type="EMBL" id="JABEZX010000013">
    <property type="protein sequence ID" value="MBA0574185.1"/>
    <property type="molecule type" value="Genomic_DNA"/>
</dbReference>
<sequence>MAGYGYAYRGGYTTYNGGVAPRGGTKGWNKTSYSSDHKCQPVFIDAEGRRKPITSYTGPHSSTKYYVTKTEIVEVPYMAEYKQRAPVRVEVVRDYGEGKLMTRPLSPEKWRESSSPVRYRVEEKWNKPSRPVQYDVKEKWNNPLSHVQYLVKKKWNKPITPGSTETRYMDEYWQRAPVRGEVVRDYKPMIGPLSLGKWWESSSPIRYHIEEKWNKPSKPVQYRVEEKWNKPSSPVGYGVEEKWSRPSSPDQYHVEVKWTSWPSSPVKERPQQVPDFITKVQTQASRPN</sequence>
<accession>A0A7J8NB86</accession>
<comment type="caution">
    <text evidence="1">The sequence shown here is derived from an EMBL/GenBank/DDBJ whole genome shotgun (WGS) entry which is preliminary data.</text>
</comment>
<dbReference type="AlphaFoldDB" id="A0A7J8NB86"/>